<dbReference type="HOGENOM" id="CLU_039613_35_0_4"/>
<reference evidence="7" key="1">
    <citation type="submission" date="2010-03" db="EMBL/GenBank/DDBJ databases">
        <title>Complete sequence of Mobiluncus curtisii ATCC 43063.</title>
        <authorList>
            <person name="Muzny D."/>
            <person name="Qin X."/>
            <person name="Deng J."/>
            <person name="Jiang H."/>
            <person name="Liu Y."/>
            <person name="Qu J."/>
            <person name="Song X.-Z."/>
            <person name="Zhang L."/>
            <person name="Thornton R."/>
            <person name="Coyle M."/>
            <person name="Francisco L."/>
            <person name="Jackson L."/>
            <person name="Javaid M."/>
            <person name="Korchina V."/>
            <person name="Kovar C."/>
            <person name="Mata R."/>
            <person name="Mathew T."/>
            <person name="Ngo R."/>
            <person name="Nguyen L."/>
            <person name="Nguyen N."/>
            <person name="Okwuonu G."/>
            <person name="Ongeri F."/>
            <person name="Pham C."/>
            <person name="Simmons D."/>
            <person name="Wilczek-Boney K."/>
            <person name="Hale W."/>
            <person name="Jakkamsetti A."/>
            <person name="Pham P."/>
            <person name="Ruth R."/>
            <person name="San Lucas F."/>
            <person name="Warren J."/>
            <person name="Zhang J."/>
            <person name="Zhao Z."/>
            <person name="Zhou C."/>
            <person name="Zhu D."/>
            <person name="Lee S."/>
            <person name="Bess C."/>
            <person name="Blankenburg K."/>
            <person name="Forbes L."/>
            <person name="Fu Q."/>
            <person name="Gubbala S."/>
            <person name="Hirani K."/>
            <person name="Jayaseelan J.C."/>
            <person name="Lara F."/>
            <person name="Munidasa M."/>
            <person name="Palculict T."/>
            <person name="Patil S."/>
            <person name="Pu L.-L."/>
            <person name="Saada N."/>
            <person name="Tang L."/>
            <person name="Weissenberger G."/>
            <person name="Zhu Y."/>
            <person name="Hemphill L."/>
            <person name="Shang Y."/>
            <person name="Youmans B."/>
            <person name="Ayvaz T."/>
            <person name="Ross M."/>
            <person name="Santibanez J."/>
            <person name="Aqrawi P."/>
            <person name="Gross S."/>
            <person name="Joshi V."/>
            <person name="Fowler G."/>
            <person name="Nazareth L."/>
            <person name="Reid J."/>
            <person name="Worley K."/>
            <person name="Petrosino J."/>
            <person name="Highlander S."/>
            <person name="Gibbs R."/>
            <person name="Gibbs R."/>
        </authorList>
    </citation>
    <scope>NUCLEOTIDE SEQUENCE [LARGE SCALE GENOMIC DNA]</scope>
    <source>
        <strain evidence="7">ATCC 43553</strain>
    </source>
</reference>
<evidence type="ECO:0000256" key="4">
    <source>
        <dbReference type="ARBA" id="ARBA00023163"/>
    </source>
</evidence>
<dbReference type="PROSITE" id="PS50931">
    <property type="entry name" value="HTH_LYSR"/>
    <property type="match status" value="1"/>
</dbReference>
<dbReference type="Pfam" id="PF00126">
    <property type="entry name" value="HTH_1"/>
    <property type="match status" value="1"/>
</dbReference>
<accession>D4X7D8</accession>
<dbReference type="FunFam" id="1.10.10.10:FF:000001">
    <property type="entry name" value="LysR family transcriptional regulator"/>
    <property type="match status" value="1"/>
</dbReference>
<feature type="domain" description="HTH lysR-type" evidence="5">
    <location>
        <begin position="35"/>
        <end position="92"/>
    </location>
</feature>
<dbReference type="GO" id="GO:0003700">
    <property type="term" value="F:DNA-binding transcription factor activity"/>
    <property type="evidence" value="ECO:0007669"/>
    <property type="project" value="InterPro"/>
</dbReference>
<proteinExistence type="inferred from homology"/>
<dbReference type="PATRIC" id="fig|742159.3.peg.2244"/>
<protein>
    <submittedName>
        <fullName evidence="6">LysR substrate binding domain protein</fullName>
    </submittedName>
</protein>
<dbReference type="InterPro" id="IPR005119">
    <property type="entry name" value="LysR_subst-bd"/>
</dbReference>
<evidence type="ECO:0000256" key="2">
    <source>
        <dbReference type="ARBA" id="ARBA00023015"/>
    </source>
</evidence>
<dbReference type="SUPFAM" id="SSF53850">
    <property type="entry name" value="Periplasmic binding protein-like II"/>
    <property type="match status" value="1"/>
</dbReference>
<dbReference type="InterPro" id="IPR036390">
    <property type="entry name" value="WH_DNA-bd_sf"/>
</dbReference>
<dbReference type="Gene3D" id="3.40.190.290">
    <property type="match status" value="1"/>
</dbReference>
<keyword evidence="4" id="KW-0804">Transcription</keyword>
<evidence type="ECO:0000259" key="5">
    <source>
        <dbReference type="PROSITE" id="PS50931"/>
    </source>
</evidence>
<dbReference type="eggNOG" id="COG0583">
    <property type="taxonomic scope" value="Bacteria"/>
</dbReference>
<organism evidence="6 7">
    <name type="scientific">Achromobacter piechaudii ATCC 43553</name>
    <dbReference type="NCBI Taxonomy" id="742159"/>
    <lineage>
        <taxon>Bacteria</taxon>
        <taxon>Pseudomonadati</taxon>
        <taxon>Pseudomonadota</taxon>
        <taxon>Betaproteobacteria</taxon>
        <taxon>Burkholderiales</taxon>
        <taxon>Alcaligenaceae</taxon>
        <taxon>Achromobacter</taxon>
    </lineage>
</organism>
<dbReference type="PANTHER" id="PTHR30126:SF91">
    <property type="entry name" value="LYSR FAMILY TRANSCRIPTIONAL REGULATOR"/>
    <property type="match status" value="1"/>
</dbReference>
<dbReference type="AlphaFoldDB" id="D4X7D8"/>
<dbReference type="PANTHER" id="PTHR30126">
    <property type="entry name" value="HTH-TYPE TRANSCRIPTIONAL REGULATOR"/>
    <property type="match status" value="1"/>
</dbReference>
<dbReference type="PRINTS" id="PR00039">
    <property type="entry name" value="HTHLYSR"/>
</dbReference>
<dbReference type="EMBL" id="ADMS01000031">
    <property type="protein sequence ID" value="EFF77344.1"/>
    <property type="molecule type" value="Genomic_DNA"/>
</dbReference>
<evidence type="ECO:0000256" key="1">
    <source>
        <dbReference type="ARBA" id="ARBA00009437"/>
    </source>
</evidence>
<name>D4X7D8_9BURK</name>
<dbReference type="InterPro" id="IPR000847">
    <property type="entry name" value="LysR_HTH_N"/>
</dbReference>
<evidence type="ECO:0000313" key="6">
    <source>
        <dbReference type="EMBL" id="EFF77344.1"/>
    </source>
</evidence>
<evidence type="ECO:0000313" key="7">
    <source>
        <dbReference type="Proteomes" id="UP000004510"/>
    </source>
</evidence>
<dbReference type="Gene3D" id="1.10.10.10">
    <property type="entry name" value="Winged helix-like DNA-binding domain superfamily/Winged helix DNA-binding domain"/>
    <property type="match status" value="1"/>
</dbReference>
<dbReference type="InterPro" id="IPR036388">
    <property type="entry name" value="WH-like_DNA-bd_sf"/>
</dbReference>
<keyword evidence="2" id="KW-0805">Transcription regulation</keyword>
<comment type="similarity">
    <text evidence="1">Belongs to the LysR transcriptional regulatory family.</text>
</comment>
<sequence>MTRLGSIYGTEAIFADISVTIKILSIGNPDTTMRHSLESLAAFAQVASEGSFSAAARKLGKSQSTISETIANLEVDLNVALFNRSQRQPALTEAGQVLLGQALQVLAANDRFNRSANQLADGLEPRLTVVLSDTFQSKTFENMLSQIDQRYPALRFECLIAEYEDVVALVQQGRAHLGLMAAQDVYPPDVAHATLPELSEIVLCVGRSHPLADRPIVSNDELKTQRELRLSTFELDDKDTAPPHATWSAPGYLMLLEMASLGFGWTELPRWMVQRFGRDQLVELTVPGWPRHIRVDAVWSTRRSLGPAGAWLLENLTRGGAAPG</sequence>
<keyword evidence="3" id="KW-0238">DNA-binding</keyword>
<dbReference type="Proteomes" id="UP000004510">
    <property type="component" value="Unassembled WGS sequence"/>
</dbReference>
<dbReference type="SUPFAM" id="SSF46785">
    <property type="entry name" value="Winged helix' DNA-binding domain"/>
    <property type="match status" value="1"/>
</dbReference>
<dbReference type="CDD" id="cd05466">
    <property type="entry name" value="PBP2_LTTR_substrate"/>
    <property type="match status" value="1"/>
</dbReference>
<dbReference type="Pfam" id="PF03466">
    <property type="entry name" value="LysR_substrate"/>
    <property type="match status" value="1"/>
</dbReference>
<comment type="caution">
    <text evidence="6">The sequence shown here is derived from an EMBL/GenBank/DDBJ whole genome shotgun (WGS) entry which is preliminary data.</text>
</comment>
<evidence type="ECO:0000256" key="3">
    <source>
        <dbReference type="ARBA" id="ARBA00023125"/>
    </source>
</evidence>
<gene>
    <name evidence="6" type="ORF">HMPREF0004_1385</name>
</gene>
<dbReference type="GO" id="GO:0000976">
    <property type="term" value="F:transcription cis-regulatory region binding"/>
    <property type="evidence" value="ECO:0007669"/>
    <property type="project" value="TreeGrafter"/>
</dbReference>